<sequence>MAQYVPGFEWTEESLVVRKFIFDFWAETGRAPNLRHMHEGTGLARRRIVQALKLLQTGIVVVVDQDSPNCDILKAPPFSAFPSQVEMYIDDTFHSFIGCAHEAVAVSNMPQFQGTECRLESYCACCLEPITLWSTSFSLSRSVPADPLVHIAMPLWDWVHDDMKAMCDNTNLVKDLDHALEYEKMIGRRGIVMTLDQVRQYVEPAVGIRGWDYHWPPQSQNPERLIARIKELGVDMSPWGL</sequence>
<dbReference type="InterPro" id="IPR053717">
    <property type="entry name" value="MerB_lyase_sf"/>
</dbReference>
<dbReference type="EMBL" id="CAFBMH010000126">
    <property type="protein sequence ID" value="CAB4928238.1"/>
    <property type="molecule type" value="Genomic_DNA"/>
</dbReference>
<reference evidence="1" key="1">
    <citation type="submission" date="2020-05" db="EMBL/GenBank/DDBJ databases">
        <authorList>
            <person name="Chiriac C."/>
            <person name="Salcher M."/>
            <person name="Ghai R."/>
            <person name="Kavagutti S V."/>
        </authorList>
    </citation>
    <scope>NUCLEOTIDE SEQUENCE</scope>
</reference>
<dbReference type="InterPro" id="IPR004927">
    <property type="entry name" value="MerB"/>
</dbReference>
<dbReference type="Pfam" id="PF03243">
    <property type="entry name" value="MerB"/>
    <property type="match status" value="1"/>
</dbReference>
<dbReference type="Gene3D" id="3.30.450.410">
    <property type="match status" value="1"/>
</dbReference>
<proteinExistence type="predicted"/>
<name>A0A6J6VYG4_9ZZZZ</name>
<dbReference type="AlphaFoldDB" id="A0A6J6VYG4"/>
<evidence type="ECO:0000313" key="2">
    <source>
        <dbReference type="EMBL" id="CAB4928238.1"/>
    </source>
</evidence>
<evidence type="ECO:0000313" key="1">
    <source>
        <dbReference type="EMBL" id="CAB4776406.1"/>
    </source>
</evidence>
<dbReference type="GO" id="GO:0018836">
    <property type="term" value="F:alkylmercury lyase activity"/>
    <property type="evidence" value="ECO:0007669"/>
    <property type="project" value="InterPro"/>
</dbReference>
<accession>A0A6J6VYG4</accession>
<dbReference type="SUPFAM" id="SSF160387">
    <property type="entry name" value="NosL/MerB-like"/>
    <property type="match status" value="1"/>
</dbReference>
<gene>
    <name evidence="1" type="ORF">UFOPK2754_03396</name>
    <name evidence="2" type="ORF">UFOPK3543_02499</name>
</gene>
<organism evidence="1">
    <name type="scientific">freshwater metagenome</name>
    <dbReference type="NCBI Taxonomy" id="449393"/>
    <lineage>
        <taxon>unclassified sequences</taxon>
        <taxon>metagenomes</taxon>
        <taxon>ecological metagenomes</taxon>
    </lineage>
</organism>
<dbReference type="EMBL" id="CAEZYR010000235">
    <property type="protein sequence ID" value="CAB4776406.1"/>
    <property type="molecule type" value="Genomic_DNA"/>
</dbReference>
<protein>
    <submittedName>
        <fullName evidence="1">Unannotated protein</fullName>
    </submittedName>
</protein>